<feature type="region of interest" description="Disordered" evidence="2">
    <location>
        <begin position="86"/>
        <end position="146"/>
    </location>
</feature>
<dbReference type="OMA" id="NYMVINS"/>
<dbReference type="STRING" id="796925.A0A137PJC9"/>
<dbReference type="InterPro" id="IPR001841">
    <property type="entry name" value="Znf_RING"/>
</dbReference>
<sequence length="470" mass="52852">MTSPSSIKKSPQTSLNELSTSSSITDTHQLEGVETLQESKEADNQPISDLPLKAETLSDLGYCDSNVAMYLPSVTRVSLPPTVHSVVSSANEPHSTNQNEPSVEPLSQANQQPTPSSNPPVPYQPSANLQPINLQNNPNRLSRATNSGSRVRRNWLIHLLNNYRQASKNSRILLFLTTIYILLQVSGIVTILILNWQKACDQNLKILLILFGARLLVYFPITIYDYLFFSQHQINPNNYLKIFKTLIHFSTFLLFIAGNYMVINSSTCSQTAPSLFYFTLAEIIIGYLTITLPALICCAVVFCLPCFLVGLRMIRLGETVGSGASQDAINKLPLLQFNQEKSIVPDTNVKMDNSNHPQYNQLNPTKKSKPWYKKFFSSSRPKKESNTELGRLSLRSGLPILYILDGGDSSCAICLSDYEHKDTIRMMKCFHHYHMDCLDEWLKINRTCPLCKRDISGHIIDPSQSPEQFL</sequence>
<dbReference type="EMBL" id="KQ964418">
    <property type="protein sequence ID" value="KXN75041.1"/>
    <property type="molecule type" value="Genomic_DNA"/>
</dbReference>
<evidence type="ECO:0000256" key="3">
    <source>
        <dbReference type="SAM" id="Phobius"/>
    </source>
</evidence>
<dbReference type="PROSITE" id="PS50089">
    <property type="entry name" value="ZF_RING_2"/>
    <property type="match status" value="1"/>
</dbReference>
<evidence type="ECO:0000313" key="5">
    <source>
        <dbReference type="EMBL" id="KXN75041.1"/>
    </source>
</evidence>
<feature type="domain" description="RING-type" evidence="4">
    <location>
        <begin position="411"/>
        <end position="452"/>
    </location>
</feature>
<keyword evidence="6" id="KW-1185">Reference proteome</keyword>
<dbReference type="PANTHER" id="PTHR46225">
    <property type="entry name" value="C3H4 TYPE ZINC FINGER PROTEIN"/>
    <property type="match status" value="1"/>
</dbReference>
<keyword evidence="1" id="KW-0863">Zinc-finger</keyword>
<evidence type="ECO:0000313" key="6">
    <source>
        <dbReference type="Proteomes" id="UP000070444"/>
    </source>
</evidence>
<accession>A0A137PJC9</accession>
<dbReference type="SUPFAM" id="SSF57850">
    <property type="entry name" value="RING/U-box"/>
    <property type="match status" value="1"/>
</dbReference>
<keyword evidence="1" id="KW-0862">Zinc</keyword>
<protein>
    <recommendedName>
        <fullName evidence="4">RING-type domain-containing protein</fullName>
    </recommendedName>
</protein>
<reference evidence="5 6" key="1">
    <citation type="journal article" date="2015" name="Genome Biol. Evol.">
        <title>Phylogenomic analyses indicate that early fungi evolved digesting cell walls of algal ancestors of land plants.</title>
        <authorList>
            <person name="Chang Y."/>
            <person name="Wang S."/>
            <person name="Sekimoto S."/>
            <person name="Aerts A.L."/>
            <person name="Choi C."/>
            <person name="Clum A."/>
            <person name="LaButti K.M."/>
            <person name="Lindquist E.A."/>
            <person name="Yee Ngan C."/>
            <person name="Ohm R.A."/>
            <person name="Salamov A.A."/>
            <person name="Grigoriev I.V."/>
            <person name="Spatafora J.W."/>
            <person name="Berbee M.L."/>
        </authorList>
    </citation>
    <scope>NUCLEOTIDE SEQUENCE [LARGE SCALE GENOMIC DNA]</scope>
    <source>
        <strain evidence="5 6">NRRL 28638</strain>
    </source>
</reference>
<keyword evidence="3" id="KW-0812">Transmembrane</keyword>
<dbReference type="CDD" id="cd16461">
    <property type="entry name" value="RING-H2_EL5-like"/>
    <property type="match status" value="1"/>
</dbReference>
<dbReference type="Gene3D" id="3.30.40.10">
    <property type="entry name" value="Zinc/RING finger domain, C3HC4 (zinc finger)"/>
    <property type="match status" value="1"/>
</dbReference>
<feature type="compositionally biased region" description="Polar residues" evidence="2">
    <location>
        <begin position="86"/>
        <end position="115"/>
    </location>
</feature>
<feature type="transmembrane region" description="Helical" evidence="3">
    <location>
        <begin position="172"/>
        <end position="194"/>
    </location>
</feature>
<name>A0A137PJC9_CONC2</name>
<feature type="transmembrane region" description="Helical" evidence="3">
    <location>
        <begin position="275"/>
        <end position="308"/>
    </location>
</feature>
<dbReference type="InterPro" id="IPR013083">
    <property type="entry name" value="Znf_RING/FYVE/PHD"/>
</dbReference>
<evidence type="ECO:0000256" key="1">
    <source>
        <dbReference type="PROSITE-ProRule" id="PRU00175"/>
    </source>
</evidence>
<dbReference type="AlphaFoldDB" id="A0A137PJC9"/>
<evidence type="ECO:0000259" key="4">
    <source>
        <dbReference type="PROSITE" id="PS50089"/>
    </source>
</evidence>
<keyword evidence="1" id="KW-0479">Metal-binding</keyword>
<proteinExistence type="predicted"/>
<keyword evidence="3" id="KW-1133">Transmembrane helix</keyword>
<dbReference type="PANTHER" id="PTHR46225:SF19">
    <property type="entry name" value="RING-TYPE DOMAIN-CONTAINING PROTEIN"/>
    <property type="match status" value="1"/>
</dbReference>
<feature type="compositionally biased region" description="Low complexity" evidence="2">
    <location>
        <begin position="128"/>
        <end position="139"/>
    </location>
</feature>
<feature type="transmembrane region" description="Helical" evidence="3">
    <location>
        <begin position="206"/>
        <end position="229"/>
    </location>
</feature>
<dbReference type="GO" id="GO:0008270">
    <property type="term" value="F:zinc ion binding"/>
    <property type="evidence" value="ECO:0007669"/>
    <property type="project" value="UniProtKB-KW"/>
</dbReference>
<dbReference type="Pfam" id="PF13639">
    <property type="entry name" value="zf-RING_2"/>
    <property type="match status" value="1"/>
</dbReference>
<keyword evidence="3" id="KW-0472">Membrane</keyword>
<dbReference type="Proteomes" id="UP000070444">
    <property type="component" value="Unassembled WGS sequence"/>
</dbReference>
<feature type="transmembrane region" description="Helical" evidence="3">
    <location>
        <begin position="241"/>
        <end position="263"/>
    </location>
</feature>
<organism evidence="5 6">
    <name type="scientific">Conidiobolus coronatus (strain ATCC 28846 / CBS 209.66 / NRRL 28638)</name>
    <name type="common">Delacroixia coronata</name>
    <dbReference type="NCBI Taxonomy" id="796925"/>
    <lineage>
        <taxon>Eukaryota</taxon>
        <taxon>Fungi</taxon>
        <taxon>Fungi incertae sedis</taxon>
        <taxon>Zoopagomycota</taxon>
        <taxon>Entomophthoromycotina</taxon>
        <taxon>Entomophthoromycetes</taxon>
        <taxon>Entomophthorales</taxon>
        <taxon>Ancylistaceae</taxon>
        <taxon>Conidiobolus</taxon>
    </lineage>
</organism>
<feature type="compositionally biased region" description="Polar residues" evidence="2">
    <location>
        <begin position="1"/>
        <end position="27"/>
    </location>
</feature>
<gene>
    <name evidence="5" type="ORF">CONCODRAFT_82576</name>
</gene>
<dbReference type="SMART" id="SM00184">
    <property type="entry name" value="RING"/>
    <property type="match status" value="1"/>
</dbReference>
<feature type="region of interest" description="Disordered" evidence="2">
    <location>
        <begin position="1"/>
        <end position="48"/>
    </location>
</feature>
<evidence type="ECO:0000256" key="2">
    <source>
        <dbReference type="SAM" id="MobiDB-lite"/>
    </source>
</evidence>
<dbReference type="OrthoDB" id="8062037at2759"/>